<comment type="function">
    <text evidence="10">A helicase/nuclease that prepares dsDNA breaks (DSB) for recombinational DNA repair. Binds to DSBs and unwinds DNA via a highly rapid and processive ATP-dependent bidirectional helicase activity. Unwinds dsDNA until it encounters a Chi (crossover hotspot instigator) sequence from the 3' direction. Cuts ssDNA a few nucleotides 3' to the Chi site. The properties and activities of the enzyme are changed at Chi. The Chi-altered holoenzyme produces a long 3'-ssDNA overhang and facilitates RecA-binding to the ssDNA for homologous DNA recombination and repair. Holoenzyme degrades any linearized DNA that is unable to undergo homologous recombination. In the holoenzyme this subunit recognizes the wild-type Chi sequence, and when added to isolated RecB increases its ATP-dependent helicase processivity.</text>
</comment>
<dbReference type="GO" id="GO:0000724">
    <property type="term" value="P:double-strand break repair via homologous recombination"/>
    <property type="evidence" value="ECO:0007669"/>
    <property type="project" value="UniProtKB-UniRule"/>
</dbReference>
<keyword evidence="3 10" id="KW-0227">DNA damage</keyword>
<evidence type="ECO:0000313" key="13">
    <source>
        <dbReference type="Proteomes" id="UP000180253"/>
    </source>
</evidence>
<keyword evidence="6 10" id="KW-0269">Exonuclease</keyword>
<comment type="similarity">
    <text evidence="10">Belongs to the RecC family.</text>
</comment>
<comment type="caution">
    <text evidence="12">The sequence shown here is derived from an EMBL/GenBank/DDBJ whole genome shotgun (WGS) entry which is preliminary data.</text>
</comment>
<dbReference type="RefSeq" id="WP_070990938.1">
    <property type="nucleotide sequence ID" value="NZ_CBCSHD010000001.1"/>
</dbReference>
<dbReference type="Gene3D" id="1.10.10.990">
    <property type="match status" value="1"/>
</dbReference>
<keyword evidence="5 10" id="KW-0347">Helicase</keyword>
<dbReference type="SUPFAM" id="SSF52540">
    <property type="entry name" value="P-loop containing nucleoside triphosphate hydrolases"/>
    <property type="match status" value="2"/>
</dbReference>
<accession>A0A1S1NBT5</accession>
<evidence type="ECO:0000256" key="4">
    <source>
        <dbReference type="ARBA" id="ARBA00022801"/>
    </source>
</evidence>
<keyword evidence="8 10" id="KW-0238">DNA-binding</keyword>
<evidence type="ECO:0000256" key="3">
    <source>
        <dbReference type="ARBA" id="ARBA00022763"/>
    </source>
</evidence>
<feature type="domain" description="RecC C-terminal" evidence="11">
    <location>
        <begin position="809"/>
        <end position="1023"/>
    </location>
</feature>
<keyword evidence="2 10" id="KW-0547">Nucleotide-binding</keyword>
<dbReference type="InterPro" id="IPR013986">
    <property type="entry name" value="DExx_box_DNA_helicase_dom_sf"/>
</dbReference>
<evidence type="ECO:0000256" key="1">
    <source>
        <dbReference type="ARBA" id="ARBA00022722"/>
    </source>
</evidence>
<dbReference type="InterPro" id="IPR027417">
    <property type="entry name" value="P-loop_NTPase"/>
</dbReference>
<dbReference type="PIRSF" id="PIRSF000980">
    <property type="entry name" value="RecC"/>
    <property type="match status" value="1"/>
</dbReference>
<dbReference type="InterPro" id="IPR011335">
    <property type="entry name" value="Restrct_endonuc-II-like"/>
</dbReference>
<evidence type="ECO:0000256" key="2">
    <source>
        <dbReference type="ARBA" id="ARBA00022741"/>
    </source>
</evidence>
<dbReference type="Pfam" id="PF04257">
    <property type="entry name" value="Exonuc_V_gamma"/>
    <property type="match status" value="1"/>
</dbReference>
<evidence type="ECO:0000313" key="12">
    <source>
        <dbReference type="EMBL" id="OHU96855.1"/>
    </source>
</evidence>
<keyword evidence="4 10" id="KW-0378">Hydrolase</keyword>
<dbReference type="AlphaFoldDB" id="A0A1S1NBT5"/>
<name>A0A1S1NBT5_9GAMM</name>
<proteinExistence type="inferred from homology"/>
<evidence type="ECO:0000256" key="9">
    <source>
        <dbReference type="ARBA" id="ARBA00023204"/>
    </source>
</evidence>
<dbReference type="STRING" id="327939.BIW53_05905"/>
<evidence type="ECO:0000256" key="10">
    <source>
        <dbReference type="HAMAP-Rule" id="MF_01486"/>
    </source>
</evidence>
<evidence type="ECO:0000256" key="8">
    <source>
        <dbReference type="ARBA" id="ARBA00023125"/>
    </source>
</evidence>
<dbReference type="InterPro" id="IPR006697">
    <property type="entry name" value="RecC"/>
</dbReference>
<organism evidence="12 13">
    <name type="scientific">Pseudoalteromonas byunsanensis</name>
    <dbReference type="NCBI Taxonomy" id="327939"/>
    <lineage>
        <taxon>Bacteria</taxon>
        <taxon>Pseudomonadati</taxon>
        <taxon>Pseudomonadota</taxon>
        <taxon>Gammaproteobacteria</taxon>
        <taxon>Alteromonadales</taxon>
        <taxon>Pseudoalteromonadaceae</taxon>
        <taxon>Pseudoalteromonas</taxon>
    </lineage>
</organism>
<gene>
    <name evidence="10" type="primary">recC</name>
    <name evidence="12" type="ORF">BIW53_05905</name>
</gene>
<dbReference type="EMBL" id="MNAN01000026">
    <property type="protein sequence ID" value="OHU96855.1"/>
    <property type="molecule type" value="Genomic_DNA"/>
</dbReference>
<dbReference type="GO" id="GO:0008854">
    <property type="term" value="F:exodeoxyribonuclease V activity"/>
    <property type="evidence" value="ECO:0007669"/>
    <property type="project" value="InterPro"/>
</dbReference>
<dbReference type="PANTHER" id="PTHR30591">
    <property type="entry name" value="RECBCD ENZYME SUBUNIT RECC"/>
    <property type="match status" value="1"/>
</dbReference>
<dbReference type="Gene3D" id="3.40.50.300">
    <property type="entry name" value="P-loop containing nucleotide triphosphate hydrolases"/>
    <property type="match status" value="2"/>
</dbReference>
<keyword evidence="9 10" id="KW-0234">DNA repair</keyword>
<evidence type="ECO:0000256" key="6">
    <source>
        <dbReference type="ARBA" id="ARBA00022839"/>
    </source>
</evidence>
<dbReference type="OrthoDB" id="9762834at2"/>
<dbReference type="GO" id="GO:0005524">
    <property type="term" value="F:ATP binding"/>
    <property type="evidence" value="ECO:0007669"/>
    <property type="project" value="UniProtKB-UniRule"/>
</dbReference>
<comment type="miscellaneous">
    <text evidence="10">In the RecBCD complex, RecB has a slow 3'-5' helicase, an exonuclease activity and loads RecA onto ssDNA, RecD has a fast 5'-3' helicase activity, while RecC stimulates the ATPase and processivity of the RecB helicase and contributes to recognition of the Chi site.</text>
</comment>
<keyword evidence="1 10" id="KW-0540">Nuclease</keyword>
<comment type="subunit">
    <text evidence="10">Heterotrimer of RecB, RecC and RecD. All subunits contribute to DNA-binding.</text>
</comment>
<dbReference type="Gene3D" id="3.40.50.10930">
    <property type="match status" value="1"/>
</dbReference>
<dbReference type="Pfam" id="PF17946">
    <property type="entry name" value="RecC_C"/>
    <property type="match status" value="1"/>
</dbReference>
<evidence type="ECO:0000256" key="7">
    <source>
        <dbReference type="ARBA" id="ARBA00022840"/>
    </source>
</evidence>
<dbReference type="SUPFAM" id="SSF52980">
    <property type="entry name" value="Restriction endonuclease-like"/>
    <property type="match status" value="1"/>
</dbReference>
<dbReference type="HAMAP" id="MF_01486">
    <property type="entry name" value="RecC"/>
    <property type="match status" value="1"/>
</dbReference>
<dbReference type="PANTHER" id="PTHR30591:SF1">
    <property type="entry name" value="RECBCD ENZYME SUBUNIT RECC"/>
    <property type="match status" value="1"/>
</dbReference>
<evidence type="ECO:0000259" key="11">
    <source>
        <dbReference type="Pfam" id="PF17946"/>
    </source>
</evidence>
<dbReference type="Gene3D" id="1.10.10.160">
    <property type="match status" value="1"/>
</dbReference>
<dbReference type="GO" id="GO:0003677">
    <property type="term" value="F:DNA binding"/>
    <property type="evidence" value="ECO:0007669"/>
    <property type="project" value="UniProtKB-UniRule"/>
</dbReference>
<reference evidence="12 13" key="1">
    <citation type="submission" date="2016-10" db="EMBL/GenBank/DDBJ databases">
        <title>Pseudoalteromonas amylolytica sp. nov., isolated from the surface seawater.</title>
        <authorList>
            <person name="Wu Y.-H."/>
            <person name="Cheng H."/>
            <person name="Jin X.-B."/>
            <person name="Wang C.-S."/>
            <person name="Xu X.-W."/>
        </authorList>
    </citation>
    <scope>NUCLEOTIDE SEQUENCE [LARGE SCALE GENOMIC DNA]</scope>
    <source>
        <strain evidence="12 13">JCM 12483</strain>
    </source>
</reference>
<keyword evidence="7 10" id="KW-0067">ATP-binding</keyword>
<dbReference type="NCBIfam" id="TIGR01450">
    <property type="entry name" value="recC"/>
    <property type="match status" value="1"/>
</dbReference>
<dbReference type="InterPro" id="IPR041500">
    <property type="entry name" value="RecC_C"/>
</dbReference>
<dbReference type="GO" id="GO:0003678">
    <property type="term" value="F:DNA helicase activity"/>
    <property type="evidence" value="ECO:0007669"/>
    <property type="project" value="UniProtKB-UniRule"/>
</dbReference>
<keyword evidence="13" id="KW-1185">Reference proteome</keyword>
<protein>
    <recommendedName>
        <fullName evidence="10">RecBCD enzyme subunit RecC</fullName>
    </recommendedName>
    <alternativeName>
        <fullName evidence="10">Exonuclease V subunit RecC</fullName>
        <shortName evidence="10">ExoV subunit RecC</shortName>
    </alternativeName>
    <alternativeName>
        <fullName evidence="10">Helicase/nuclease RecBCD subunit RecC</fullName>
    </alternativeName>
</protein>
<sequence length="1087" mass="124635">MLHIIQSNRMEVLQAQFHTLLKSAPLSSPFSKEVVLVQSPGMSQWLKIGLSEALGIAAQVDFPLPSSFIWRLYQQFLPDVPSESPYNKANMTWKLVSILPTCLHDPRYVQLQQYLQQDSDGLKLFALCEKIADVYDQYLMYRPHWIALWDSGVDELEDVDVSIAAWQPDLWRRLVKHTQSLGQSDYHRANMHQLLVSELEHADASTLPERVCIFGLSAMASSQLEIFQALAKKTTVLLFFCNPSEHYWGDLVDEKTQAKIAAKYIKMPEVEAQQEQQDYYFIGNPLLSSWGKLGRDYFEQLVQVDAQWIDGFVDDFDDTLLGKIQQEIYQLAFKGKSLTPDKQWFISEQGKLPVELSDRSVQLQDCHTPLREVECLHDHLLRLFHADPSLTPKDIIVMMPDVGAYSPYIEAVFGSATSQRYIPYALADLSIEQEKPILSSFVSLVNLPFSRFGVSDILDLLAVTPIASQFNVEEHEFTQLKYWLERVGVKWGLDANHKLDHDLPALPLNTWQHGLNRLLLGIASSDEQNDYNDIFPADLVEGMAVNSLSKLLHFVSTLELFKHKLNKEARLYDKAQLLRQMIAQFYDAQTEQSWDLLTLERVIDDLQKHDDNLDMQSPISARVLSYLVKQGVQEKGVGQRFLVGPVNFCTLMPMRAVPFKVVCLLGLNDADYPRTVQPIGFDLVPHSKRQKGDRSRKFDDRYLFLEALLSAREHLYLSYIGRSCFNNEPQMPSILVSELMEYVDRSFCYSDPNLKPSEQLLEQASLQPFNPQNYDEHSALQSFNPTWLVEDSEIVQPPATALEIDSDLEIDISQFIFTVLNPQKAFYTQTLGLRLHEQTLVDKDEEPFLLDTLERYFYLDELLECQLRGDTVNLKQMVQRGNLPQAAVGEIQLAKMQQRVQPMVEQLNTYIRQRREPLEVRLKVGEKTLLGWLDKLYDDKQIFYRSASIKAKDKVKGFLMHCVAQCTHQSVHTHIYGLDERVSFAPIEESMARQHLANWLDFYQQCLSKPMPFFVSTAYELIATADISKAAAKFNGGQYIGFGESEDPYVALDFSELDEVIEPLQAIGDNLLRDIVDLAQEQRYADA</sequence>
<dbReference type="Proteomes" id="UP000180253">
    <property type="component" value="Unassembled WGS sequence"/>
</dbReference>
<dbReference type="GO" id="GO:0009338">
    <property type="term" value="C:exodeoxyribonuclease V complex"/>
    <property type="evidence" value="ECO:0007669"/>
    <property type="project" value="InterPro"/>
</dbReference>
<evidence type="ECO:0000256" key="5">
    <source>
        <dbReference type="ARBA" id="ARBA00022806"/>
    </source>
</evidence>